<dbReference type="EMBL" id="PXWG01000001">
    <property type="protein sequence ID" value="PSJ30685.1"/>
    <property type="molecule type" value="Genomic_DNA"/>
</dbReference>
<protein>
    <submittedName>
        <fullName evidence="2">Uncharacterized protein</fullName>
    </submittedName>
</protein>
<accession>A0A9X7PJX5</accession>
<reference evidence="2 3" key="1">
    <citation type="submission" date="2018-03" db="EMBL/GenBank/DDBJ databases">
        <title>Chitinolytic properties of Streptosporangium nondiastaticum TBG75A20.</title>
        <authorList>
            <person name="Gayathri V."/>
            <person name="Shiburaj S."/>
        </authorList>
    </citation>
    <scope>NUCLEOTIDE SEQUENCE [LARGE SCALE GENOMIC DNA]</scope>
    <source>
        <strain evidence="2 3">TBG75A20</strain>
    </source>
</reference>
<feature type="compositionally biased region" description="Low complexity" evidence="1">
    <location>
        <begin position="144"/>
        <end position="153"/>
    </location>
</feature>
<proteinExistence type="predicted"/>
<gene>
    <name evidence="2" type="ORF">B7P34_01415</name>
</gene>
<feature type="compositionally biased region" description="Polar residues" evidence="1">
    <location>
        <begin position="133"/>
        <end position="143"/>
    </location>
</feature>
<evidence type="ECO:0000313" key="2">
    <source>
        <dbReference type="EMBL" id="PSJ30685.1"/>
    </source>
</evidence>
<dbReference type="Proteomes" id="UP000242427">
    <property type="component" value="Unassembled WGS sequence"/>
</dbReference>
<evidence type="ECO:0000313" key="3">
    <source>
        <dbReference type="Proteomes" id="UP000242427"/>
    </source>
</evidence>
<dbReference type="AlphaFoldDB" id="A0A9X7PJX5"/>
<sequence>MLFGAMLHAADRFRQGKSATDLERTLLGVLRAALTDAEIRDWGRVYREAVNTLGRPATIPEVIARRPVTSGYTLLEHVLTFGPVAAEHAARPNMAFVDRETLAAGGDIDTPRFREGMREDGFGVTVFRKSSTSARAAQTAENTGNAAQTGDADAGADERTTQSFRAKLELESFHCHRAVGDAGGGRDEIYWCSASASDKQAGEAYMSEEFGGVKKGQTRTFGSNRVVFDGQASTGVVLNMWCWEADDSPGAWYDKLQTALTALKQQLFDTWQWQLSMGLFDPTIVGSALAEIMITAVLIIEKLRNDDDLSSARGIILDQFDLALMAHRGTTDFHFDGDGHHSLKMKYTGDSVPFPVGTLEYAVRTGDTWGAPISLPWKSMSPPALASFRGALHAMYIREGDKAVMWTVLRDGVWSEPQHIGGWLSLYAPTLTDFRGTLHCVLVGLDNRVYSSTSTDGTSWTNAAKVGNFWANRPVGLAATWSTMGPLRMRLYMTHTGGDDVNNDNFHDGTRWTTSATRSYPWRSYSPISMTGYGANAYRAMRETDNRVRFATGGYPLFGGTDPSWSDGSLVSGWRISAGPTLTIHQNLVWIFFRDNNSELCTAHYNPQSREWSSYTHVFKQRTTKPMRETGAASHQNKLYAMYHRQ</sequence>
<evidence type="ECO:0000256" key="1">
    <source>
        <dbReference type="SAM" id="MobiDB-lite"/>
    </source>
</evidence>
<dbReference type="SUPFAM" id="SSF89372">
    <property type="entry name" value="Fucose-specific lectin"/>
    <property type="match status" value="1"/>
</dbReference>
<organism evidence="2 3">
    <name type="scientific">Streptosporangium nondiastaticum</name>
    <dbReference type="NCBI Taxonomy" id="35764"/>
    <lineage>
        <taxon>Bacteria</taxon>
        <taxon>Bacillati</taxon>
        <taxon>Actinomycetota</taxon>
        <taxon>Actinomycetes</taxon>
        <taxon>Streptosporangiales</taxon>
        <taxon>Streptosporangiaceae</taxon>
        <taxon>Streptosporangium</taxon>
    </lineage>
</organism>
<keyword evidence="3" id="KW-1185">Reference proteome</keyword>
<comment type="caution">
    <text evidence="2">The sequence shown here is derived from an EMBL/GenBank/DDBJ whole genome shotgun (WGS) entry which is preliminary data.</text>
</comment>
<feature type="region of interest" description="Disordered" evidence="1">
    <location>
        <begin position="133"/>
        <end position="160"/>
    </location>
</feature>
<name>A0A9X7PJX5_9ACTN</name>